<dbReference type="Proteomes" id="UP000031552">
    <property type="component" value="Unassembled WGS sequence"/>
</dbReference>
<dbReference type="AlphaFoldDB" id="A0A090CZE6"/>
<evidence type="ECO:0000256" key="1">
    <source>
        <dbReference type="SAM" id="Phobius"/>
    </source>
</evidence>
<feature type="transmembrane region" description="Helical" evidence="1">
    <location>
        <begin position="73"/>
        <end position="93"/>
    </location>
</feature>
<organism evidence="2 3">
    <name type="scientific">Candidatus Criblamydia sequanensis CRIB-18</name>
    <dbReference type="NCBI Taxonomy" id="1437425"/>
    <lineage>
        <taxon>Bacteria</taxon>
        <taxon>Pseudomonadati</taxon>
        <taxon>Chlamydiota</taxon>
        <taxon>Chlamydiia</taxon>
        <taxon>Parachlamydiales</taxon>
        <taxon>Candidatus Criblamydiaceae</taxon>
        <taxon>Candidatus Criblamydia</taxon>
    </lineage>
</organism>
<accession>A0A090CZE6</accession>
<keyword evidence="1" id="KW-0812">Transmembrane</keyword>
<evidence type="ECO:0000313" key="2">
    <source>
        <dbReference type="EMBL" id="CDR34427.1"/>
    </source>
</evidence>
<reference evidence="2" key="2">
    <citation type="submission" date="2014-09" db="EMBL/GenBank/DDBJ databases">
        <title>Criblamydia sequanensis harbors a mega-plasmid encoding arsenite resistance.</title>
        <authorList>
            <person name="Bertelli C."/>
            <person name="Goesmann A."/>
            <person name="Greub G."/>
        </authorList>
    </citation>
    <scope>NUCLEOTIDE SEQUENCE [LARGE SCALE GENOMIC DNA]</scope>
    <source>
        <strain evidence="2">CRIB-18</strain>
    </source>
</reference>
<protein>
    <submittedName>
        <fullName evidence="2">Membrane protein</fullName>
    </submittedName>
</protein>
<comment type="caution">
    <text evidence="2">The sequence shown here is derived from an EMBL/GenBank/DDBJ whole genome shotgun (WGS) entry which is preliminary data.</text>
</comment>
<sequence>MASFSETVGDLFRPNMMPVPMRIIAAASALTMLVATVALACLGSISFGAAAVIAAFSAVVLTGAGLGSIGVTLLGCIGLLGVSLATSASYGVIYHPVVYYY</sequence>
<feature type="transmembrane region" description="Helical" evidence="1">
    <location>
        <begin position="21"/>
        <end position="39"/>
    </location>
</feature>
<feature type="transmembrane region" description="Helical" evidence="1">
    <location>
        <begin position="45"/>
        <end position="66"/>
    </location>
</feature>
<gene>
    <name evidence="2" type="ORF">CSEC_1613</name>
</gene>
<dbReference type="RefSeq" id="WP_041017981.1">
    <property type="nucleotide sequence ID" value="NZ_CCEJ010000008.1"/>
</dbReference>
<keyword evidence="1" id="KW-1133">Transmembrane helix</keyword>
<reference evidence="2" key="1">
    <citation type="submission" date="2013-12" db="EMBL/GenBank/DDBJ databases">
        <authorList>
            <person name="Linke B."/>
        </authorList>
    </citation>
    <scope>NUCLEOTIDE SEQUENCE [LARGE SCALE GENOMIC DNA]</scope>
    <source>
        <strain evidence="2">CRIB-18</strain>
    </source>
</reference>
<evidence type="ECO:0000313" key="3">
    <source>
        <dbReference type="Proteomes" id="UP000031552"/>
    </source>
</evidence>
<name>A0A090CZE6_9BACT</name>
<keyword evidence="1" id="KW-0472">Membrane</keyword>
<keyword evidence="3" id="KW-1185">Reference proteome</keyword>
<proteinExistence type="predicted"/>
<dbReference type="EMBL" id="CCEJ010000008">
    <property type="protein sequence ID" value="CDR34427.1"/>
    <property type="molecule type" value="Genomic_DNA"/>
</dbReference>